<dbReference type="FunCoup" id="A0A1S3JM92">
    <property type="interactions" value="1475"/>
</dbReference>
<gene>
    <name evidence="16" type="primary">LOC106174297</name>
</gene>
<dbReference type="Pfam" id="PF07992">
    <property type="entry name" value="Pyr_redox_2"/>
    <property type="match status" value="1"/>
</dbReference>
<evidence type="ECO:0000256" key="5">
    <source>
        <dbReference type="ARBA" id="ARBA00022703"/>
    </source>
</evidence>
<dbReference type="InterPro" id="IPR050446">
    <property type="entry name" value="FAD-oxidoreductase/Apoptosis"/>
</dbReference>
<evidence type="ECO:0000256" key="2">
    <source>
        <dbReference type="ARBA" id="ARBA00004173"/>
    </source>
</evidence>
<dbReference type="PANTHER" id="PTHR43557">
    <property type="entry name" value="APOPTOSIS-INDUCING FACTOR 1"/>
    <property type="match status" value="1"/>
</dbReference>
<proteinExistence type="inferred from homology"/>
<feature type="domain" description="Mitochondrial apoptosis-inducing factor C-terminal" evidence="14">
    <location>
        <begin position="490"/>
        <end position="531"/>
    </location>
</feature>
<evidence type="ECO:0000256" key="7">
    <source>
        <dbReference type="ARBA" id="ARBA00022946"/>
    </source>
</evidence>
<dbReference type="Gene3D" id="3.50.50.60">
    <property type="entry name" value="FAD/NAD(P)-binding domain"/>
    <property type="match status" value="2"/>
</dbReference>
<dbReference type="InterPro" id="IPR023753">
    <property type="entry name" value="FAD/NAD-binding_dom"/>
</dbReference>
<evidence type="ECO:0000259" key="13">
    <source>
        <dbReference type="Pfam" id="PF07992"/>
    </source>
</evidence>
<dbReference type="PRINTS" id="PR00411">
    <property type="entry name" value="PNDRDTASEI"/>
</dbReference>
<dbReference type="InterPro" id="IPR016156">
    <property type="entry name" value="FAD/NAD-linked_Rdtase_dimer_sf"/>
</dbReference>
<dbReference type="GeneID" id="106174297"/>
<dbReference type="PANTHER" id="PTHR43557:SF4">
    <property type="entry name" value="APOPTOSIS-INDUCING FACTOR 1, MITOCHONDRIAL"/>
    <property type="match status" value="1"/>
</dbReference>
<accession>A0A1S3JM92</accession>
<evidence type="ECO:0000256" key="9">
    <source>
        <dbReference type="ARBA" id="ARBA00023027"/>
    </source>
</evidence>
<name>A0A1S3JM92_LINAN</name>
<dbReference type="GO" id="GO:0006915">
    <property type="term" value="P:apoptotic process"/>
    <property type="evidence" value="ECO:0007669"/>
    <property type="project" value="UniProtKB-KW"/>
</dbReference>
<evidence type="ECO:0000256" key="3">
    <source>
        <dbReference type="ARBA" id="ARBA00006442"/>
    </source>
</evidence>
<comment type="catalytic activity">
    <reaction evidence="11">
        <text>A + NADH + H(+) = AH2 + NAD(+)</text>
        <dbReference type="Rhea" id="RHEA:11356"/>
        <dbReference type="ChEBI" id="CHEBI:13193"/>
        <dbReference type="ChEBI" id="CHEBI:15378"/>
        <dbReference type="ChEBI" id="CHEBI:17499"/>
        <dbReference type="ChEBI" id="CHEBI:57540"/>
        <dbReference type="ChEBI" id="CHEBI:57945"/>
    </reaction>
</comment>
<keyword evidence="10" id="KW-0496">Mitochondrion</keyword>
<dbReference type="InterPro" id="IPR036188">
    <property type="entry name" value="FAD/NAD-bd_sf"/>
</dbReference>
<dbReference type="GO" id="GO:0033108">
    <property type="term" value="P:mitochondrial respiratory chain complex assembly"/>
    <property type="evidence" value="ECO:0007669"/>
    <property type="project" value="TreeGrafter"/>
</dbReference>
<dbReference type="GO" id="GO:0071949">
    <property type="term" value="F:FAD binding"/>
    <property type="evidence" value="ECO:0007669"/>
    <property type="project" value="TreeGrafter"/>
</dbReference>
<keyword evidence="9" id="KW-0520">NAD</keyword>
<evidence type="ECO:0000256" key="1">
    <source>
        <dbReference type="ARBA" id="ARBA00001974"/>
    </source>
</evidence>
<dbReference type="OrthoDB" id="6029at2759"/>
<evidence type="ECO:0000256" key="11">
    <source>
        <dbReference type="ARBA" id="ARBA00047786"/>
    </source>
</evidence>
<evidence type="ECO:0000256" key="6">
    <source>
        <dbReference type="ARBA" id="ARBA00022827"/>
    </source>
</evidence>
<evidence type="ECO:0000313" key="16">
    <source>
        <dbReference type="RefSeq" id="XP_013411246.1"/>
    </source>
</evidence>
<evidence type="ECO:0000256" key="4">
    <source>
        <dbReference type="ARBA" id="ARBA00022630"/>
    </source>
</evidence>
<dbReference type="PRINTS" id="PR00368">
    <property type="entry name" value="FADPNR"/>
</dbReference>
<evidence type="ECO:0000256" key="10">
    <source>
        <dbReference type="ARBA" id="ARBA00023128"/>
    </source>
</evidence>
<feature type="domain" description="FAD/NAD(P)-binding" evidence="13">
    <location>
        <begin position="161"/>
        <end position="485"/>
    </location>
</feature>
<protein>
    <submittedName>
        <fullName evidence="16">Apoptosis-inducing factor 1, mitochondrial</fullName>
    </submittedName>
</protein>
<dbReference type="Proteomes" id="UP000085678">
    <property type="component" value="Unplaced"/>
</dbReference>
<keyword evidence="15" id="KW-1185">Reference proteome</keyword>
<dbReference type="RefSeq" id="XP_013411246.1">
    <property type="nucleotide sequence ID" value="XM_013555792.1"/>
</dbReference>
<dbReference type="InParanoid" id="A0A1S3JM92"/>
<keyword evidence="4" id="KW-0285">Flavoprotein</keyword>
<dbReference type="AlphaFoldDB" id="A0A1S3JM92"/>
<evidence type="ECO:0000259" key="14">
    <source>
        <dbReference type="Pfam" id="PF14721"/>
    </source>
</evidence>
<feature type="region of interest" description="Disordered" evidence="12">
    <location>
        <begin position="51"/>
        <end position="72"/>
    </location>
</feature>
<keyword evidence="6" id="KW-0274">FAD</keyword>
<dbReference type="InterPro" id="IPR029324">
    <property type="entry name" value="AIF_C"/>
</dbReference>
<reference evidence="16" key="1">
    <citation type="submission" date="2025-08" db="UniProtKB">
        <authorList>
            <consortium name="RefSeq"/>
        </authorList>
    </citation>
    <scope>IDENTIFICATION</scope>
    <source>
        <tissue evidence="16">Gonads</tissue>
    </source>
</reference>
<comment type="cofactor">
    <cofactor evidence="1">
        <name>FAD</name>
        <dbReference type="ChEBI" id="CHEBI:57692"/>
    </cofactor>
</comment>
<dbReference type="SMART" id="SM01353">
    <property type="entry name" value="AIF_C"/>
    <property type="match status" value="1"/>
</dbReference>
<evidence type="ECO:0000256" key="8">
    <source>
        <dbReference type="ARBA" id="ARBA00023002"/>
    </source>
</evidence>
<evidence type="ECO:0000313" key="15">
    <source>
        <dbReference type="Proteomes" id="UP000085678"/>
    </source>
</evidence>
<sequence>MYFTVSTKLKLVNQGLTALYNRPRTFCGIARPYINRTMSCHELTRAPSSPTVHCKRWQSSDKDTSGSKPPWQMGESVTEGFGIKEFFTQEGSKGREFLTNAGKFVGAVFACFGVWYGYQVYRWKSGKSVSSLLILPEDKTEYKRTPLPVTPSASIPKKVQHLLIGGGLASMSAANTITKNDPKAEVLMICDETIQPYRRPPLSKDMWYYTEQDNAKELLWQNNKGKMNHLEFLPMEAFKDITSDEPGVKVAIGQKVTSIDVENQKVSLQDGTEIDYDKCLIATGGTPKMPAYFEGAEEEVKSKTSVFRTVDDFFHLDHISRTAKSVAVIGGGFLGTELACGLGNRGKSSGCKVVQLLMEEGHFGGLLPEEMSKHCIDLVTSEGVEVRPSSTVTGVQYDKKENKVVLQLGNDEKVLVDHVVVAVGIQPNVELAESAELEVDPIRGGFMVNTEMEARSNLYVAGDAACYYDPKLGRRRVEHVVQAVISGNIAGNNMTGKKDSYKKQAYWWTDLGPKFGCQGIGLVNSKLNTFTFPFPNDDQSEPPAGNYLNGGKGVVLYMKGKRIVGVLSWNMSSESHMAEAEKVIRERKEYDETSLAEVAVRFRTLEDTWNLKSKNSEETTKDTKNEQKSQEKK</sequence>
<feature type="compositionally biased region" description="Basic and acidic residues" evidence="12">
    <location>
        <begin position="614"/>
        <end position="633"/>
    </location>
</feature>
<keyword evidence="7" id="KW-0809">Transit peptide</keyword>
<keyword evidence="5" id="KW-0053">Apoptosis</keyword>
<dbReference type="Gene3D" id="3.30.390.30">
    <property type="match status" value="1"/>
</dbReference>
<dbReference type="SUPFAM" id="SSF51905">
    <property type="entry name" value="FAD/NAD(P)-binding domain"/>
    <property type="match status" value="1"/>
</dbReference>
<dbReference type="GO" id="GO:0016174">
    <property type="term" value="F:NAD(P)H oxidase H2O2-forming activity"/>
    <property type="evidence" value="ECO:0007669"/>
    <property type="project" value="TreeGrafter"/>
</dbReference>
<evidence type="ECO:0000256" key="12">
    <source>
        <dbReference type="SAM" id="MobiDB-lite"/>
    </source>
</evidence>
<dbReference type="SUPFAM" id="SSF55424">
    <property type="entry name" value="FAD/NAD-linked reductases, dimerisation (C-terminal) domain"/>
    <property type="match status" value="1"/>
</dbReference>
<comment type="subcellular location">
    <subcellularLocation>
        <location evidence="2">Mitochondrion</location>
    </subcellularLocation>
</comment>
<dbReference type="Pfam" id="PF14721">
    <property type="entry name" value="AIF_C"/>
    <property type="match status" value="1"/>
</dbReference>
<keyword evidence="8" id="KW-0560">Oxidoreductase</keyword>
<organism evidence="15 16">
    <name type="scientific">Lingula anatina</name>
    <name type="common">Brachiopod</name>
    <name type="synonym">Lingula unguis</name>
    <dbReference type="NCBI Taxonomy" id="7574"/>
    <lineage>
        <taxon>Eukaryota</taxon>
        <taxon>Metazoa</taxon>
        <taxon>Spiralia</taxon>
        <taxon>Lophotrochozoa</taxon>
        <taxon>Brachiopoda</taxon>
        <taxon>Linguliformea</taxon>
        <taxon>Lingulata</taxon>
        <taxon>Lingulida</taxon>
        <taxon>Linguloidea</taxon>
        <taxon>Lingulidae</taxon>
        <taxon>Lingula</taxon>
    </lineage>
</organism>
<dbReference type="GO" id="GO:0046983">
    <property type="term" value="F:protein dimerization activity"/>
    <property type="evidence" value="ECO:0007669"/>
    <property type="project" value="InterPro"/>
</dbReference>
<feature type="region of interest" description="Disordered" evidence="12">
    <location>
        <begin position="611"/>
        <end position="633"/>
    </location>
</feature>
<dbReference type="GO" id="GO:0005739">
    <property type="term" value="C:mitochondrion"/>
    <property type="evidence" value="ECO:0007669"/>
    <property type="project" value="UniProtKB-SubCell"/>
</dbReference>
<dbReference type="KEGG" id="lak:106174297"/>
<comment type="similarity">
    <text evidence="3">Belongs to the FAD-dependent oxidoreductase family.</text>
</comment>
<dbReference type="STRING" id="7574.A0A1S3JM92"/>